<sequence>MTNFVATAIDPDTLAQLRVRDDAGLTPRVTVYDEGGEPMRCCLRYSNAGERMALVSYAPLRRWAARTGAEPGPYEELGPVFVHAEPCGGPEGTGFPIGMGGERRVFRAYDKSGAILGGRLVDRHASKDAAASEAVLAEQFADPAVAMVHVRCVEFGCFLFEVHHA</sequence>
<dbReference type="Proteomes" id="UP001595891">
    <property type="component" value="Unassembled WGS sequence"/>
</dbReference>
<dbReference type="RefSeq" id="WP_262843034.1">
    <property type="nucleotide sequence ID" value="NZ_JANZYP010000015.1"/>
</dbReference>
<dbReference type="Pfam" id="PF06718">
    <property type="entry name" value="DUF1203"/>
    <property type="match status" value="1"/>
</dbReference>
<organism evidence="1 2">
    <name type="scientific">Sphaerisporangium corydalis</name>
    <dbReference type="NCBI Taxonomy" id="1441875"/>
    <lineage>
        <taxon>Bacteria</taxon>
        <taxon>Bacillati</taxon>
        <taxon>Actinomycetota</taxon>
        <taxon>Actinomycetes</taxon>
        <taxon>Streptosporangiales</taxon>
        <taxon>Streptosporangiaceae</taxon>
        <taxon>Sphaerisporangium</taxon>
    </lineage>
</organism>
<gene>
    <name evidence="1" type="ORF">ACFO8L_05165</name>
</gene>
<dbReference type="EMBL" id="JBHSFN010000002">
    <property type="protein sequence ID" value="MFC4585447.1"/>
    <property type="molecule type" value="Genomic_DNA"/>
</dbReference>
<evidence type="ECO:0000313" key="1">
    <source>
        <dbReference type="EMBL" id="MFC4585447.1"/>
    </source>
</evidence>
<evidence type="ECO:0000313" key="2">
    <source>
        <dbReference type="Proteomes" id="UP001595891"/>
    </source>
</evidence>
<protein>
    <submittedName>
        <fullName evidence="1">DUF1203 domain-containing protein</fullName>
    </submittedName>
</protein>
<name>A0ABV9E7T1_9ACTN</name>
<dbReference type="InterPro" id="IPR009593">
    <property type="entry name" value="DUF1203"/>
</dbReference>
<dbReference type="PIRSF" id="PIRSF034110">
    <property type="entry name" value="DUF1203"/>
    <property type="match status" value="1"/>
</dbReference>
<accession>A0ABV9E7T1</accession>
<proteinExistence type="predicted"/>
<comment type="caution">
    <text evidence="1">The sequence shown here is derived from an EMBL/GenBank/DDBJ whole genome shotgun (WGS) entry which is preliminary data.</text>
</comment>
<reference evidence="2" key="1">
    <citation type="journal article" date="2019" name="Int. J. Syst. Evol. Microbiol.">
        <title>The Global Catalogue of Microorganisms (GCM) 10K type strain sequencing project: providing services to taxonomists for standard genome sequencing and annotation.</title>
        <authorList>
            <consortium name="The Broad Institute Genomics Platform"/>
            <consortium name="The Broad Institute Genome Sequencing Center for Infectious Disease"/>
            <person name="Wu L."/>
            <person name="Ma J."/>
        </authorList>
    </citation>
    <scope>NUCLEOTIDE SEQUENCE [LARGE SCALE GENOMIC DNA]</scope>
    <source>
        <strain evidence="2">CCUG 49560</strain>
    </source>
</reference>
<keyword evidence="2" id="KW-1185">Reference proteome</keyword>